<sequence length="261" mass="29216">MQRYKRLLSILKSLDSAVVACSGGVDSTLLIKAAKDSNINALAVTGKSPTIPSADLNEAIAMASEIGLPHRVIQTSEMQRREFRENNRERCFFCKDTLFGELKTLALKEGYQWVVEGSNLDDLKDYRPGLRARDLHGVRSPLIEAGLAKEDIREISRALGLKTWNRPASPCLSSRFPYGLPITEGELKMVEEAESFLGALGFRGLRVRHHGDLARIEVGAEDIERFFDPELRRKVVSHLRGLGYKYISLDLEGFKSGKLNR</sequence>
<dbReference type="PIRSF" id="PIRSF006661">
    <property type="entry name" value="PP-lp_UCP006661"/>
    <property type="match status" value="1"/>
</dbReference>
<reference evidence="1" key="1">
    <citation type="submission" date="2018-06" db="EMBL/GenBank/DDBJ databases">
        <authorList>
            <person name="Zhirakovskaya E."/>
        </authorList>
    </citation>
    <scope>NUCLEOTIDE SEQUENCE</scope>
</reference>
<evidence type="ECO:0000313" key="1">
    <source>
        <dbReference type="EMBL" id="VAX27148.1"/>
    </source>
</evidence>
<dbReference type="CDD" id="cd01990">
    <property type="entry name" value="LarE-like"/>
    <property type="match status" value="1"/>
</dbReference>
<dbReference type="SUPFAM" id="SSF52402">
    <property type="entry name" value="Adenine nucleotide alpha hydrolases-like"/>
    <property type="match status" value="1"/>
</dbReference>
<protein>
    <submittedName>
        <fullName evidence="1">ATP-utilizing enzyme of the PP-loop superfamily</fullName>
    </submittedName>
</protein>
<gene>
    <name evidence="1" type="ORF">MNBD_NITROSPIRAE02-1278</name>
</gene>
<dbReference type="AlphaFoldDB" id="A0A3B1CT34"/>
<dbReference type="EMBL" id="UOGH01000028">
    <property type="protein sequence ID" value="VAX27148.1"/>
    <property type="molecule type" value="Genomic_DNA"/>
</dbReference>
<dbReference type="Gene3D" id="3.40.50.620">
    <property type="entry name" value="HUPs"/>
    <property type="match status" value="1"/>
</dbReference>
<dbReference type="NCBIfam" id="TIGR00268">
    <property type="entry name" value="ATP-dependent sacrificial sulfur transferase LarE"/>
    <property type="match status" value="1"/>
</dbReference>
<dbReference type="PANTHER" id="PTHR43169">
    <property type="entry name" value="EXSB FAMILY PROTEIN"/>
    <property type="match status" value="1"/>
</dbReference>
<organism evidence="1">
    <name type="scientific">hydrothermal vent metagenome</name>
    <dbReference type="NCBI Taxonomy" id="652676"/>
    <lineage>
        <taxon>unclassified sequences</taxon>
        <taxon>metagenomes</taxon>
        <taxon>ecological metagenomes</taxon>
    </lineage>
</organism>
<name>A0A3B1CT34_9ZZZZ</name>
<proteinExistence type="predicted"/>
<dbReference type="PANTHER" id="PTHR43169:SF2">
    <property type="entry name" value="NAD_GMP SYNTHASE DOMAIN-CONTAINING PROTEIN"/>
    <property type="match status" value="1"/>
</dbReference>
<dbReference type="GO" id="GO:0016783">
    <property type="term" value="F:sulfurtransferase activity"/>
    <property type="evidence" value="ECO:0007669"/>
    <property type="project" value="InterPro"/>
</dbReference>
<dbReference type="InterPro" id="IPR052188">
    <property type="entry name" value="Ni-pincer_cofactor_biosynth"/>
</dbReference>
<accession>A0A3B1CT34</accession>
<dbReference type="InterPro" id="IPR005232">
    <property type="entry name" value="LarE"/>
</dbReference>
<dbReference type="InterPro" id="IPR014729">
    <property type="entry name" value="Rossmann-like_a/b/a_fold"/>
</dbReference>